<dbReference type="SUPFAM" id="SSF100966">
    <property type="entry name" value="Translation initiation factor 2 beta, aIF2beta, N-terminal domain"/>
    <property type="match status" value="1"/>
</dbReference>
<accession>J4VWX9</accession>
<dbReference type="HOGENOM" id="CLU_026663_1_0_1"/>
<dbReference type="OrthoDB" id="10250831at2759"/>
<organism evidence="8 9">
    <name type="scientific">Beauveria bassiana (strain ARSEF 2860)</name>
    <name type="common">White muscardine disease fungus</name>
    <name type="synonym">Tritirachium shiotae</name>
    <dbReference type="NCBI Taxonomy" id="655819"/>
    <lineage>
        <taxon>Eukaryota</taxon>
        <taxon>Fungi</taxon>
        <taxon>Dikarya</taxon>
        <taxon>Ascomycota</taxon>
        <taxon>Pezizomycotina</taxon>
        <taxon>Sordariomycetes</taxon>
        <taxon>Hypocreomycetidae</taxon>
        <taxon>Hypocreales</taxon>
        <taxon>Cordycipitaceae</taxon>
        <taxon>Beauveria</taxon>
    </lineage>
</organism>
<keyword evidence="9" id="KW-1185">Reference proteome</keyword>
<sequence>MVLVNVNREVSDNFYRYKMDKLITKVEGKGNGIKTVVVNLVNVAKALGRDPNYVIKYFAFELGAQTNTDPKDDRWIINGAHEAAKLQDLLDGFIKKFVLCRGCSNPETVVIIKDPRIILDCKACGHRTDVDIRLKLSGFIIKHESKKGKGNKADKKAARRAKKEATQNGNGSGDEGSDNSGENGQNGTNGHDVSDDEFDRAAPTIDSDNEVRDDEWAVDMSEEAVKARQARLPDEFKSKLNIDDDEAGGDSVYDELGQWIQSQAKEKGGIDNVDSIQVYVKAKELGIEGKHKTIQVLVQTLFDKNIVAQIPKRAAMIKQIGTSDKHEKALLGGTERLMGFLAQENPDVYPQIVKILQLYYHNDLITEEVVLPWGKKASKKYADLAVSKKVRKSAEPFLKWLEEAEEEESSEEEEEDWEELCLLRYHAFALMEIAANQCLGHVRTFELLLMV</sequence>
<feature type="compositionally biased region" description="Acidic residues" evidence="6">
    <location>
        <begin position="207"/>
        <end position="217"/>
    </location>
</feature>
<reference evidence="8 9" key="1">
    <citation type="journal article" date="2012" name="Sci. Rep.">
        <title>Genomic perspectives on the evolution of fungal entomopathogenicity in Beauveria bassiana.</title>
        <authorList>
            <person name="Xiao G."/>
            <person name="Ying S.H."/>
            <person name="Zheng P."/>
            <person name="Wang Z.L."/>
            <person name="Zhang S."/>
            <person name="Xie X.Q."/>
            <person name="Shang Y."/>
            <person name="St Leger R.J."/>
            <person name="Zhao G.P."/>
            <person name="Wang C."/>
            <person name="Feng M.G."/>
        </authorList>
    </citation>
    <scope>NUCLEOTIDE SEQUENCE [LARGE SCALE GENOMIC DNA]</scope>
    <source>
        <strain evidence="8 9">ARSEF 2860</strain>
    </source>
</reference>
<dbReference type="Pfam" id="PF02020">
    <property type="entry name" value="W2"/>
    <property type="match status" value="1"/>
</dbReference>
<protein>
    <submittedName>
        <fullName evidence="8">Domain found in IF2B/IF5</fullName>
    </submittedName>
</protein>
<evidence type="ECO:0000256" key="6">
    <source>
        <dbReference type="SAM" id="MobiDB-lite"/>
    </source>
</evidence>
<dbReference type="SMART" id="SM00515">
    <property type="entry name" value="eIF5C"/>
    <property type="match status" value="1"/>
</dbReference>
<keyword evidence="5" id="KW-0342">GTP-binding</keyword>
<dbReference type="GO" id="GO:0005829">
    <property type="term" value="C:cytosol"/>
    <property type="evidence" value="ECO:0007669"/>
    <property type="project" value="TreeGrafter"/>
</dbReference>
<dbReference type="CDD" id="cd11561">
    <property type="entry name" value="W2_eIF5"/>
    <property type="match status" value="1"/>
</dbReference>
<dbReference type="SMART" id="SM00653">
    <property type="entry name" value="eIF2B_5"/>
    <property type="match status" value="1"/>
</dbReference>
<dbReference type="Gene3D" id="3.30.30.170">
    <property type="match status" value="1"/>
</dbReference>
<dbReference type="STRING" id="655819.J4VWX9"/>
<evidence type="ECO:0000256" key="4">
    <source>
        <dbReference type="ARBA" id="ARBA00022917"/>
    </source>
</evidence>
<evidence type="ECO:0000256" key="5">
    <source>
        <dbReference type="ARBA" id="ARBA00023134"/>
    </source>
</evidence>
<evidence type="ECO:0000256" key="3">
    <source>
        <dbReference type="ARBA" id="ARBA00022741"/>
    </source>
</evidence>
<dbReference type="InterPro" id="IPR045196">
    <property type="entry name" value="IF2/IF5"/>
</dbReference>
<dbReference type="Gene3D" id="1.25.40.180">
    <property type="match status" value="1"/>
</dbReference>
<name>J4VWX9_BEAB2</name>
<evidence type="ECO:0000259" key="7">
    <source>
        <dbReference type="PROSITE" id="PS51363"/>
    </source>
</evidence>
<dbReference type="GO" id="GO:0001732">
    <property type="term" value="P:formation of cytoplasmic translation initiation complex"/>
    <property type="evidence" value="ECO:0007669"/>
    <property type="project" value="EnsemblFungi"/>
</dbReference>
<dbReference type="Proteomes" id="UP000002762">
    <property type="component" value="Unassembled WGS sequence"/>
</dbReference>
<dbReference type="GO" id="GO:0005096">
    <property type="term" value="F:GTPase activator activity"/>
    <property type="evidence" value="ECO:0007669"/>
    <property type="project" value="EnsemblFungi"/>
</dbReference>
<feature type="domain" description="W2" evidence="7">
    <location>
        <begin position="246"/>
        <end position="411"/>
    </location>
</feature>
<dbReference type="FunFam" id="1.25.40.180:FF:000031">
    <property type="entry name" value="Eukaryotic translation initiation factor 5"/>
    <property type="match status" value="1"/>
</dbReference>
<dbReference type="FunFam" id="3.30.30.170:FF:000002">
    <property type="entry name" value="Eukaryotic translation initiation factor 5"/>
    <property type="match status" value="1"/>
</dbReference>
<dbReference type="InterPro" id="IPR016024">
    <property type="entry name" value="ARM-type_fold"/>
</dbReference>
<dbReference type="GO" id="GO:0005525">
    <property type="term" value="F:GTP binding"/>
    <property type="evidence" value="ECO:0007669"/>
    <property type="project" value="UniProtKB-KW"/>
</dbReference>
<keyword evidence="4" id="KW-0648">Protein biosynthesis</keyword>
<evidence type="ECO:0000256" key="2">
    <source>
        <dbReference type="ARBA" id="ARBA00022540"/>
    </source>
</evidence>
<dbReference type="SUPFAM" id="SSF48371">
    <property type="entry name" value="ARM repeat"/>
    <property type="match status" value="1"/>
</dbReference>
<dbReference type="Pfam" id="PF01873">
    <property type="entry name" value="eIF-5_eIF-2B"/>
    <property type="match status" value="1"/>
</dbReference>
<dbReference type="PROSITE" id="PS51363">
    <property type="entry name" value="W2"/>
    <property type="match status" value="1"/>
</dbReference>
<dbReference type="InterPro" id="IPR003307">
    <property type="entry name" value="W2_domain"/>
</dbReference>
<dbReference type="PANTHER" id="PTHR23001:SF7">
    <property type="entry name" value="EUKARYOTIC TRANSLATION INITIATION FACTOR 5"/>
    <property type="match status" value="1"/>
</dbReference>
<dbReference type="PANTHER" id="PTHR23001">
    <property type="entry name" value="EUKARYOTIC TRANSLATION INITIATION FACTOR"/>
    <property type="match status" value="1"/>
</dbReference>
<evidence type="ECO:0000256" key="1">
    <source>
        <dbReference type="ARBA" id="ARBA00010397"/>
    </source>
</evidence>
<dbReference type="FunCoup" id="J4VWX9">
    <property type="interactions" value="1195"/>
</dbReference>
<dbReference type="EMBL" id="JH725180">
    <property type="protein sequence ID" value="EJP62905.1"/>
    <property type="molecule type" value="Genomic_DNA"/>
</dbReference>
<proteinExistence type="inferred from homology"/>
<dbReference type="InterPro" id="IPR016190">
    <property type="entry name" value="Transl_init_fac_IF2/IF5_Zn-bd"/>
</dbReference>
<dbReference type="GO" id="GO:0005092">
    <property type="term" value="F:GDP-dissociation inhibitor activity"/>
    <property type="evidence" value="ECO:0007669"/>
    <property type="project" value="EnsemblFungi"/>
</dbReference>
<dbReference type="FunFam" id="2.20.25.350:FF:000001">
    <property type="entry name" value="Eukaryotic translation initiation factor 5"/>
    <property type="match status" value="1"/>
</dbReference>
<dbReference type="GO" id="GO:0045947">
    <property type="term" value="P:negative regulation of translational initiation"/>
    <property type="evidence" value="ECO:0007669"/>
    <property type="project" value="EnsemblFungi"/>
</dbReference>
<dbReference type="GO" id="GO:0043614">
    <property type="term" value="C:multi-eIF complex"/>
    <property type="evidence" value="ECO:0007669"/>
    <property type="project" value="EnsemblFungi"/>
</dbReference>
<dbReference type="SUPFAM" id="SSF75689">
    <property type="entry name" value="Zinc-binding domain of translation initiation factor 2 beta"/>
    <property type="match status" value="1"/>
</dbReference>
<dbReference type="AlphaFoldDB" id="J4VWX9"/>
<dbReference type="GO" id="GO:0033290">
    <property type="term" value="C:eukaryotic 48S preinitiation complex"/>
    <property type="evidence" value="ECO:0007669"/>
    <property type="project" value="EnsemblFungi"/>
</dbReference>
<dbReference type="GeneID" id="19891122"/>
<comment type="similarity">
    <text evidence="1">Belongs to the eIF-2-beta/eIF-5 family.</text>
</comment>
<evidence type="ECO:0000313" key="8">
    <source>
        <dbReference type="EMBL" id="EJP62905.1"/>
    </source>
</evidence>
<evidence type="ECO:0000313" key="9">
    <source>
        <dbReference type="Proteomes" id="UP000002762"/>
    </source>
</evidence>
<dbReference type="InParanoid" id="J4VWX9"/>
<keyword evidence="2" id="KW-0396">Initiation factor</keyword>
<dbReference type="InterPro" id="IPR016189">
    <property type="entry name" value="Transl_init_fac_IF2/IF5_N"/>
</dbReference>
<keyword evidence="3" id="KW-0547">Nucleotide-binding</keyword>
<dbReference type="GO" id="GO:0003743">
    <property type="term" value="F:translation initiation factor activity"/>
    <property type="evidence" value="ECO:0007669"/>
    <property type="project" value="UniProtKB-KW"/>
</dbReference>
<gene>
    <name evidence="8" type="ORF">BBA_08110</name>
</gene>
<feature type="region of interest" description="Disordered" evidence="6">
    <location>
        <begin position="147"/>
        <end position="217"/>
    </location>
</feature>
<dbReference type="GO" id="GO:0071074">
    <property type="term" value="F:eukaryotic initiation factor eIF2 binding"/>
    <property type="evidence" value="ECO:0007669"/>
    <property type="project" value="TreeGrafter"/>
</dbReference>
<dbReference type="InterPro" id="IPR002735">
    <property type="entry name" value="Transl_init_fac_IF2/IF5_dom"/>
</dbReference>
<dbReference type="GO" id="GO:0042256">
    <property type="term" value="P:cytosolic ribosome assembly"/>
    <property type="evidence" value="ECO:0007669"/>
    <property type="project" value="EnsemblFungi"/>
</dbReference>
<dbReference type="RefSeq" id="XP_008601429.1">
    <property type="nucleotide sequence ID" value="XM_008603207.1"/>
</dbReference>
<dbReference type="Gene3D" id="2.20.25.350">
    <property type="match status" value="1"/>
</dbReference>